<dbReference type="InterPro" id="IPR050106">
    <property type="entry name" value="HistidinolP_aminotransfase"/>
</dbReference>
<accession>A0A0U5F829</accession>
<comment type="similarity">
    <text evidence="1">Belongs to the class-II pyridoxal-phosphate-dependent aminotransferase family. Histidinol-phosphate aminotransferase subfamily.</text>
</comment>
<dbReference type="STRING" id="431306.AGA_1944"/>
<dbReference type="InterPro" id="IPR004839">
    <property type="entry name" value="Aminotransferase_I/II_large"/>
</dbReference>
<dbReference type="EMBL" id="LN609302">
    <property type="protein sequence ID" value="CEF56369.1"/>
    <property type="molecule type" value="Genomic_DNA"/>
</dbReference>
<dbReference type="CDD" id="cd00609">
    <property type="entry name" value="AAT_like"/>
    <property type="match status" value="1"/>
</dbReference>
<dbReference type="InterPro" id="IPR015421">
    <property type="entry name" value="PyrdxlP-dep_Trfase_major"/>
</dbReference>
<reference evidence="8 10" key="3">
    <citation type="journal article" date="2020" name="Int. J. Syst. Evol. Microbiol.">
        <title>Novel acetic acid bacteria from cider fermentations: Acetobacter conturbans sp. nov. and Acetobacter fallax sp. nov.</title>
        <authorList>
            <person name="Sombolestani A.S."/>
            <person name="Cleenwerck I."/>
            <person name="Cnockaert M."/>
            <person name="Borremans W."/>
            <person name="Wieme A.D."/>
            <person name="De Vuyst L."/>
            <person name="Vandamme P."/>
        </authorList>
    </citation>
    <scope>NUCLEOTIDE SEQUENCE [LARGE SCALE GENOMIC DNA]</scope>
    <source>
        <strain evidence="8 10">LMG 23848</strain>
    </source>
</reference>
<gene>
    <name evidence="7" type="primary">hisC</name>
    <name evidence="7" type="ORF">AGA_1944</name>
    <name evidence="8" type="ORF">GOB80_11080</name>
</gene>
<dbReference type="Pfam" id="PF00155">
    <property type="entry name" value="Aminotran_1_2"/>
    <property type="match status" value="1"/>
</dbReference>
<keyword evidence="2 7" id="KW-0032">Aminotransferase</keyword>
<keyword evidence="10" id="KW-1185">Reference proteome</keyword>
<dbReference type="RefSeq" id="WP_059023937.1">
    <property type="nucleotide sequence ID" value="NZ_LN609302.1"/>
</dbReference>
<evidence type="ECO:0000313" key="10">
    <source>
        <dbReference type="Proteomes" id="UP000657200"/>
    </source>
</evidence>
<organism evidence="7 9">
    <name type="scientific">Acetobacter ghanensis</name>
    <dbReference type="NCBI Taxonomy" id="431306"/>
    <lineage>
        <taxon>Bacteria</taxon>
        <taxon>Pseudomonadati</taxon>
        <taxon>Pseudomonadota</taxon>
        <taxon>Alphaproteobacteria</taxon>
        <taxon>Acetobacterales</taxon>
        <taxon>Acetobacteraceae</taxon>
        <taxon>Acetobacter</taxon>
    </lineage>
</organism>
<name>A0A0U5F829_9PROT</name>
<protein>
    <submittedName>
        <fullName evidence="8">Aminotransferase class I/II-fold pyridoxal phosphate-dependent enzyme</fullName>
    </submittedName>
    <submittedName>
        <fullName evidence="7">Histidinol-phosphate aminotransferase</fullName>
        <ecNumber evidence="7">2.6.1.9</ecNumber>
    </submittedName>
</protein>
<keyword evidence="4" id="KW-0663">Pyridoxal phosphate</keyword>
<dbReference type="InterPro" id="IPR015422">
    <property type="entry name" value="PyrdxlP-dep_Trfase_small"/>
</dbReference>
<proteinExistence type="inferred from homology"/>
<evidence type="ECO:0000313" key="8">
    <source>
        <dbReference type="EMBL" id="NHO40213.1"/>
    </source>
</evidence>
<dbReference type="Proteomes" id="UP000657200">
    <property type="component" value="Unassembled WGS sequence"/>
</dbReference>
<feature type="domain" description="Aminotransferase class I/classII large" evidence="6">
    <location>
        <begin position="60"/>
        <end position="384"/>
    </location>
</feature>
<dbReference type="SUPFAM" id="SSF53383">
    <property type="entry name" value="PLP-dependent transferases"/>
    <property type="match status" value="1"/>
</dbReference>
<dbReference type="OrthoDB" id="9809616at2"/>
<dbReference type="InterPro" id="IPR015424">
    <property type="entry name" value="PyrdxlP-dep_Trfase"/>
</dbReference>
<evidence type="ECO:0000256" key="1">
    <source>
        <dbReference type="ARBA" id="ARBA00007970"/>
    </source>
</evidence>
<evidence type="ECO:0000256" key="3">
    <source>
        <dbReference type="ARBA" id="ARBA00022679"/>
    </source>
</evidence>
<dbReference type="PATRIC" id="fig|431306.5.peg.1998"/>
<dbReference type="GO" id="GO:0030170">
    <property type="term" value="F:pyridoxal phosphate binding"/>
    <property type="evidence" value="ECO:0007669"/>
    <property type="project" value="InterPro"/>
</dbReference>
<dbReference type="PANTHER" id="PTHR43643">
    <property type="entry name" value="HISTIDINOL-PHOSPHATE AMINOTRANSFERASE 2"/>
    <property type="match status" value="1"/>
</dbReference>
<dbReference type="PANTHER" id="PTHR43643:SF3">
    <property type="entry name" value="HISTIDINOL-PHOSPHATE AMINOTRANSFERASE"/>
    <property type="match status" value="1"/>
</dbReference>
<dbReference type="AlphaFoldDB" id="A0A0U5F829"/>
<evidence type="ECO:0000256" key="5">
    <source>
        <dbReference type="ARBA" id="ARBA00029440"/>
    </source>
</evidence>
<evidence type="ECO:0000259" key="6">
    <source>
        <dbReference type="Pfam" id="PF00155"/>
    </source>
</evidence>
<dbReference type="EMBL" id="WOTE01000007">
    <property type="protein sequence ID" value="NHO40213.1"/>
    <property type="molecule type" value="Genomic_DNA"/>
</dbReference>
<comment type="pathway">
    <text evidence="5">Amino-acid biosynthesis.</text>
</comment>
<dbReference type="Gene3D" id="3.90.1150.10">
    <property type="entry name" value="Aspartate Aminotransferase, domain 1"/>
    <property type="match status" value="1"/>
</dbReference>
<reference evidence="9" key="1">
    <citation type="submission" date="2014-09" db="EMBL/GenBank/DDBJ databases">
        <authorList>
            <person name="Illeghems K.G."/>
        </authorList>
    </citation>
    <scope>NUCLEOTIDE SEQUENCE [LARGE SCALE GENOMIC DNA]</scope>
    <source>
        <strain evidence="9">LMG 23848T</strain>
    </source>
</reference>
<dbReference type="Gene3D" id="3.40.640.10">
    <property type="entry name" value="Type I PLP-dependent aspartate aminotransferase-like (Major domain)"/>
    <property type="match status" value="1"/>
</dbReference>
<evidence type="ECO:0000256" key="2">
    <source>
        <dbReference type="ARBA" id="ARBA00022576"/>
    </source>
</evidence>
<sequence length="393" mass="43178">MVAPLPTHTQQELQERGFSRRQIGRIALILGAGTVMAGMPWHRGRADTLPVGGTYPANSILLNGNEFWTGPFPSALPEGQKALLNGNRYLTGQERQALIESAAAYDHIAPELITPWPGSSDPLCRTVISFCSPTRGLVTCDPTYETVWGVAEWLQIPLAKVPLRPENGYQADVRAMLKANPQAGMYYICSPNNPTGTVTPIKDIAWLARHIPQNAVLVVDEAYLHFSGRPSAVSLLGSCRNLIVLRTFSKLFGMAGLRLGLSMAHPDLQDRMMRYDGIYQTTMLSVPATAIGTASLKDPAEIQKRRTETRNNRKIMQNCLSHYGIRTIPSEANMLMVDWRKAPGPITTAFAQNGIIIGRSWSIWPTCSRITVGSASDVQAFCKAMENMSTLLK</sequence>
<dbReference type="GO" id="GO:0004400">
    <property type="term" value="F:histidinol-phosphate transaminase activity"/>
    <property type="evidence" value="ECO:0007669"/>
    <property type="project" value="UniProtKB-EC"/>
</dbReference>
<keyword evidence="3 7" id="KW-0808">Transferase</keyword>
<dbReference type="Proteomes" id="UP000068250">
    <property type="component" value="Chromosome I"/>
</dbReference>
<evidence type="ECO:0000256" key="4">
    <source>
        <dbReference type="ARBA" id="ARBA00022898"/>
    </source>
</evidence>
<reference evidence="7" key="2">
    <citation type="submission" date="2014-09" db="EMBL/GenBank/DDBJ databases">
        <authorList>
            <person name="Magalhaes I.L.F."/>
            <person name="Oliveira U."/>
            <person name="Santos F.R."/>
            <person name="Vidigal T.H.D.A."/>
            <person name="Brescovit A.D."/>
            <person name="Santos A.J."/>
        </authorList>
    </citation>
    <scope>NUCLEOTIDE SEQUENCE</scope>
    <source>
        <strain evidence="7">LMG 23848T</strain>
    </source>
</reference>
<evidence type="ECO:0000313" key="9">
    <source>
        <dbReference type="Proteomes" id="UP000068250"/>
    </source>
</evidence>
<evidence type="ECO:0000313" key="7">
    <source>
        <dbReference type="EMBL" id="CEF56369.1"/>
    </source>
</evidence>
<dbReference type="EC" id="2.6.1.9" evidence="7"/>